<dbReference type="SUPFAM" id="SSF53681">
    <property type="entry name" value="Aspartate/glutamate racemase"/>
    <property type="match status" value="2"/>
</dbReference>
<proteinExistence type="inferred from homology"/>
<dbReference type="PROSITE" id="PS00923">
    <property type="entry name" value="ASP_GLU_RACEMASE_1"/>
    <property type="match status" value="1"/>
</dbReference>
<protein>
    <recommendedName>
        <fullName evidence="2 7">Glutamate racemase</fullName>
        <ecNumber evidence="2 7">5.1.1.3</ecNumber>
    </recommendedName>
</protein>
<evidence type="ECO:0000313" key="8">
    <source>
        <dbReference type="EMBL" id="RDI24966.1"/>
    </source>
</evidence>
<comment type="function">
    <text evidence="7">Provides the (R)-glutamate required for cell wall biosynthesis.</text>
</comment>
<dbReference type="PANTHER" id="PTHR21198">
    <property type="entry name" value="GLUTAMATE RACEMASE"/>
    <property type="match status" value="1"/>
</dbReference>
<dbReference type="GO" id="GO:0009252">
    <property type="term" value="P:peptidoglycan biosynthetic process"/>
    <property type="evidence" value="ECO:0007669"/>
    <property type="project" value="UniProtKB-UniRule"/>
</dbReference>
<accession>A0A370FEZ6</accession>
<dbReference type="EC" id="5.1.1.3" evidence="2 7"/>
<dbReference type="AlphaFoldDB" id="A0A370FEZ6"/>
<evidence type="ECO:0000256" key="1">
    <source>
        <dbReference type="ARBA" id="ARBA00001602"/>
    </source>
</evidence>
<comment type="caution">
    <text evidence="8">The sequence shown here is derived from an EMBL/GenBank/DDBJ whole genome shotgun (WGS) entry which is preliminary data.</text>
</comment>
<evidence type="ECO:0000256" key="7">
    <source>
        <dbReference type="HAMAP-Rule" id="MF_00258"/>
    </source>
</evidence>
<evidence type="ECO:0000313" key="9">
    <source>
        <dbReference type="Proteomes" id="UP000255265"/>
    </source>
</evidence>
<dbReference type="Proteomes" id="UP000255265">
    <property type="component" value="Unassembled WGS sequence"/>
</dbReference>
<dbReference type="HAMAP" id="MF_00258">
    <property type="entry name" value="Glu_racemase"/>
    <property type="match status" value="1"/>
</dbReference>
<comment type="catalytic activity">
    <reaction evidence="1 7">
        <text>L-glutamate = D-glutamate</text>
        <dbReference type="Rhea" id="RHEA:12813"/>
        <dbReference type="ChEBI" id="CHEBI:29985"/>
        <dbReference type="ChEBI" id="CHEBI:29986"/>
        <dbReference type="EC" id="5.1.1.3"/>
    </reaction>
</comment>
<comment type="similarity">
    <text evidence="7">Belongs to the aspartate/glutamate racemases family.</text>
</comment>
<evidence type="ECO:0000256" key="5">
    <source>
        <dbReference type="ARBA" id="ARBA00023235"/>
    </source>
</evidence>
<dbReference type="RefSeq" id="WP_114802884.1">
    <property type="nucleotide sequence ID" value="NZ_QQAV01000004.1"/>
</dbReference>
<dbReference type="InterPro" id="IPR001920">
    <property type="entry name" value="Asp/Glu_race"/>
</dbReference>
<evidence type="ECO:0000256" key="3">
    <source>
        <dbReference type="ARBA" id="ARBA00022960"/>
    </source>
</evidence>
<evidence type="ECO:0000256" key="2">
    <source>
        <dbReference type="ARBA" id="ARBA00013090"/>
    </source>
</evidence>
<evidence type="ECO:0000256" key="6">
    <source>
        <dbReference type="ARBA" id="ARBA00023316"/>
    </source>
</evidence>
<feature type="active site" description="Proton donor/acceptor" evidence="7">
    <location>
        <position position="75"/>
    </location>
</feature>
<comment type="pathway">
    <text evidence="7">Cell wall biogenesis; peptidoglycan biosynthesis.</text>
</comment>
<keyword evidence="4 7" id="KW-0573">Peptidoglycan synthesis</keyword>
<dbReference type="Gene3D" id="3.40.50.1860">
    <property type="match status" value="2"/>
</dbReference>
<feature type="binding site" evidence="7">
    <location>
        <begin position="43"/>
        <end position="44"/>
    </location>
    <ligand>
        <name>substrate</name>
    </ligand>
</feature>
<dbReference type="GO" id="GO:0071555">
    <property type="term" value="P:cell wall organization"/>
    <property type="evidence" value="ECO:0007669"/>
    <property type="project" value="UniProtKB-KW"/>
</dbReference>
<dbReference type="InterPro" id="IPR015942">
    <property type="entry name" value="Asp/Glu/hydantoin_racemase"/>
</dbReference>
<keyword evidence="5 7" id="KW-0413">Isomerase</keyword>
<dbReference type="PANTHER" id="PTHR21198:SF2">
    <property type="entry name" value="GLUTAMATE RACEMASE"/>
    <property type="match status" value="1"/>
</dbReference>
<reference evidence="8 9" key="1">
    <citation type="submission" date="2018-07" db="EMBL/GenBank/DDBJ databases">
        <title>Genomic Encyclopedia of Type Strains, Phase IV (KMG-IV): sequencing the most valuable type-strain genomes for metagenomic binning, comparative biology and taxonomic classification.</title>
        <authorList>
            <person name="Goeker M."/>
        </authorList>
    </citation>
    <scope>NUCLEOTIDE SEQUENCE [LARGE SCALE GENOMIC DNA]</scope>
    <source>
        <strain evidence="8 9">DSM 21352</strain>
    </source>
</reference>
<dbReference type="GO" id="GO:0008360">
    <property type="term" value="P:regulation of cell shape"/>
    <property type="evidence" value="ECO:0007669"/>
    <property type="project" value="UniProtKB-KW"/>
</dbReference>
<dbReference type="UniPathway" id="UPA00219"/>
<keyword evidence="3 7" id="KW-0133">Cell shape</keyword>
<dbReference type="Pfam" id="PF01177">
    <property type="entry name" value="Asp_Glu_race"/>
    <property type="match status" value="1"/>
</dbReference>
<gene>
    <name evidence="7" type="primary">murI</name>
    <name evidence="8" type="ORF">DFR41_10414</name>
</gene>
<evidence type="ECO:0000256" key="4">
    <source>
        <dbReference type="ARBA" id="ARBA00022984"/>
    </source>
</evidence>
<sequence length="266" mass="27467">MSLCAPVGVFDSGVGGLSVLAALQARLPHERFVYCADTAYAPYGERGDAFVAERTLQVAAQLVREHGVKALVVACNTATAAAIHLLRAAWPGMPIVGVEPALKPALAVSRTGRVAVLATRGTLASAKFGALVERVAGPGHEVRPVPCDGLADAIEQDDQAAIRALCTRYMAEAGPLGIDAGQADVVVLGCTHYPFAKGLMAGLAGSDVRFVETGEPVARHTVRLLDAAGLARTDGPGGLALLSSGDCENLHRAVRRWLKGSTAISS</sequence>
<feature type="binding site" evidence="7">
    <location>
        <begin position="11"/>
        <end position="12"/>
    </location>
    <ligand>
        <name>substrate</name>
    </ligand>
</feature>
<dbReference type="NCBIfam" id="TIGR00067">
    <property type="entry name" value="glut_race"/>
    <property type="match status" value="1"/>
</dbReference>
<organism evidence="8 9">
    <name type="scientific">Pseudacidovorax intermedius</name>
    <dbReference type="NCBI Taxonomy" id="433924"/>
    <lineage>
        <taxon>Bacteria</taxon>
        <taxon>Pseudomonadati</taxon>
        <taxon>Pseudomonadota</taxon>
        <taxon>Betaproteobacteria</taxon>
        <taxon>Burkholderiales</taxon>
        <taxon>Comamonadaceae</taxon>
        <taxon>Pseudacidovorax</taxon>
    </lineage>
</organism>
<dbReference type="InterPro" id="IPR004391">
    <property type="entry name" value="Glu_race"/>
</dbReference>
<feature type="active site" description="Proton donor/acceptor" evidence="7">
    <location>
        <position position="190"/>
    </location>
</feature>
<dbReference type="InterPro" id="IPR018187">
    <property type="entry name" value="Asp/Glu_racemase_AS_1"/>
</dbReference>
<feature type="binding site" evidence="7">
    <location>
        <begin position="191"/>
        <end position="192"/>
    </location>
    <ligand>
        <name>substrate</name>
    </ligand>
</feature>
<keyword evidence="6 7" id="KW-0961">Cell wall biogenesis/degradation</keyword>
<dbReference type="OrthoDB" id="9801055at2"/>
<keyword evidence="9" id="KW-1185">Reference proteome</keyword>
<feature type="binding site" evidence="7">
    <location>
        <begin position="76"/>
        <end position="77"/>
    </location>
    <ligand>
        <name>substrate</name>
    </ligand>
</feature>
<name>A0A370FEZ6_9BURK</name>
<dbReference type="GO" id="GO:0008881">
    <property type="term" value="F:glutamate racemase activity"/>
    <property type="evidence" value="ECO:0007669"/>
    <property type="project" value="UniProtKB-UniRule"/>
</dbReference>
<dbReference type="EMBL" id="QQAV01000004">
    <property type="protein sequence ID" value="RDI24966.1"/>
    <property type="molecule type" value="Genomic_DNA"/>
</dbReference>